<name>A0A6A4WSG4_AMPAM</name>
<dbReference type="OrthoDB" id="6381867at2759"/>
<feature type="region of interest" description="Disordered" evidence="1">
    <location>
        <begin position="141"/>
        <end position="173"/>
    </location>
</feature>
<evidence type="ECO:0000313" key="2">
    <source>
        <dbReference type="EMBL" id="KAF0309715.1"/>
    </source>
</evidence>
<dbReference type="Proteomes" id="UP000440578">
    <property type="component" value="Unassembled WGS sequence"/>
</dbReference>
<dbReference type="AlphaFoldDB" id="A0A6A4WSG4"/>
<reference evidence="2 3" key="1">
    <citation type="submission" date="2019-07" db="EMBL/GenBank/DDBJ databases">
        <title>Draft genome assembly of a fouling barnacle, Amphibalanus amphitrite (Darwin, 1854): The first reference genome for Thecostraca.</title>
        <authorList>
            <person name="Kim W."/>
        </authorList>
    </citation>
    <scope>NUCLEOTIDE SEQUENCE [LARGE SCALE GENOMIC DNA]</scope>
    <source>
        <strain evidence="2">SNU_AA5</strain>
        <tissue evidence="2">Soma without cirri and trophi</tissue>
    </source>
</reference>
<evidence type="ECO:0000256" key="1">
    <source>
        <dbReference type="SAM" id="MobiDB-lite"/>
    </source>
</evidence>
<proteinExistence type="predicted"/>
<protein>
    <submittedName>
        <fullName evidence="2">Uncharacterized protein</fullName>
    </submittedName>
</protein>
<sequence>MPVSLQENRRLCLDELTHRYSPAGRAGSPALSDLLTRTAPAGGSLKSTALLRGLQSRQDEAAMVRLDAAGRGGSVDTASRLASSRLVALARDTPDRADSAVHSAVNRALVDSAPSPAGKGILVLEGRGGGRQRRSVAFAERHEVIGVGGDPAESDDEPDEPDEPGEPEAPGLLSPEERQLLSLTQRNTDFNSINSNLSGTSRTMVDWLDDSDRTTERSALTGRHKKFTPLVSIAPFSSGPRSSGGVKVNLVAPMKNGRVITESRNKFEMVEKRSAADPMTKKIAEKITRLDDLIDEKPKKLEERTTTSVEIT</sequence>
<organism evidence="2 3">
    <name type="scientific">Amphibalanus amphitrite</name>
    <name type="common">Striped barnacle</name>
    <name type="synonym">Balanus amphitrite</name>
    <dbReference type="NCBI Taxonomy" id="1232801"/>
    <lineage>
        <taxon>Eukaryota</taxon>
        <taxon>Metazoa</taxon>
        <taxon>Ecdysozoa</taxon>
        <taxon>Arthropoda</taxon>
        <taxon>Crustacea</taxon>
        <taxon>Multicrustacea</taxon>
        <taxon>Cirripedia</taxon>
        <taxon>Thoracica</taxon>
        <taxon>Thoracicalcarea</taxon>
        <taxon>Balanomorpha</taxon>
        <taxon>Balanoidea</taxon>
        <taxon>Balanidae</taxon>
        <taxon>Amphibalaninae</taxon>
        <taxon>Amphibalanus</taxon>
    </lineage>
</organism>
<comment type="caution">
    <text evidence="2">The sequence shown here is derived from an EMBL/GenBank/DDBJ whole genome shotgun (WGS) entry which is preliminary data.</text>
</comment>
<accession>A0A6A4WSG4</accession>
<gene>
    <name evidence="2" type="ORF">FJT64_019177</name>
</gene>
<evidence type="ECO:0000313" key="3">
    <source>
        <dbReference type="Proteomes" id="UP000440578"/>
    </source>
</evidence>
<keyword evidence="3" id="KW-1185">Reference proteome</keyword>
<dbReference type="EMBL" id="VIIS01000379">
    <property type="protein sequence ID" value="KAF0309715.1"/>
    <property type="molecule type" value="Genomic_DNA"/>
</dbReference>
<feature type="compositionally biased region" description="Acidic residues" evidence="1">
    <location>
        <begin position="152"/>
        <end position="166"/>
    </location>
</feature>